<dbReference type="PANTHER" id="PTHR15860">
    <property type="entry name" value="UNCHARACTERIZED RING FINGER-CONTAINING PROTEIN"/>
    <property type="match status" value="1"/>
</dbReference>
<dbReference type="GO" id="GO:1904294">
    <property type="term" value="P:positive regulation of ERAD pathway"/>
    <property type="evidence" value="ECO:0007669"/>
    <property type="project" value="InterPro"/>
</dbReference>
<dbReference type="GO" id="GO:0061630">
    <property type="term" value="F:ubiquitin protein ligase activity"/>
    <property type="evidence" value="ECO:0007669"/>
    <property type="project" value="InterPro"/>
</dbReference>
<comment type="caution">
    <text evidence="8">The sequence shown here is derived from an EMBL/GenBank/DDBJ whole genome shotgun (WGS) entry which is preliminary data.</text>
</comment>
<keyword evidence="9" id="KW-1185">Reference proteome</keyword>
<comment type="subcellular location">
    <subcellularLocation>
        <location evidence="1">Membrane</location>
        <topology evidence="1">Multi-pass membrane protein</topology>
    </subcellularLocation>
</comment>
<keyword evidence="4 7" id="KW-1133">Transmembrane helix</keyword>
<evidence type="ECO:0000256" key="6">
    <source>
        <dbReference type="SAM" id="MobiDB-lite"/>
    </source>
</evidence>
<evidence type="ECO:0000256" key="2">
    <source>
        <dbReference type="ARBA" id="ARBA00022692"/>
    </source>
</evidence>
<keyword evidence="3" id="KW-0833">Ubl conjugation pathway</keyword>
<evidence type="ECO:0000256" key="1">
    <source>
        <dbReference type="ARBA" id="ARBA00004141"/>
    </source>
</evidence>
<evidence type="ECO:0000313" key="8">
    <source>
        <dbReference type="EMBL" id="KAH0811892.1"/>
    </source>
</evidence>
<evidence type="ECO:0000256" key="7">
    <source>
        <dbReference type="SAM" id="Phobius"/>
    </source>
</evidence>
<feature type="transmembrane region" description="Helical" evidence="7">
    <location>
        <begin position="182"/>
        <end position="203"/>
    </location>
</feature>
<dbReference type="InterPro" id="IPR044235">
    <property type="entry name" value="RNFT1/2"/>
</dbReference>
<keyword evidence="5 7" id="KW-0472">Membrane</keyword>
<feature type="transmembrane region" description="Helical" evidence="7">
    <location>
        <begin position="153"/>
        <end position="170"/>
    </location>
</feature>
<feature type="transmembrane region" description="Helical" evidence="7">
    <location>
        <begin position="127"/>
        <end position="147"/>
    </location>
</feature>
<feature type="compositionally biased region" description="Polar residues" evidence="6">
    <location>
        <begin position="13"/>
        <end position="22"/>
    </location>
</feature>
<evidence type="ECO:0000256" key="5">
    <source>
        <dbReference type="ARBA" id="ARBA00023136"/>
    </source>
</evidence>
<organism evidence="8 9">
    <name type="scientific">Tenebrio molitor</name>
    <name type="common">Yellow mealworm beetle</name>
    <dbReference type="NCBI Taxonomy" id="7067"/>
    <lineage>
        <taxon>Eukaryota</taxon>
        <taxon>Metazoa</taxon>
        <taxon>Ecdysozoa</taxon>
        <taxon>Arthropoda</taxon>
        <taxon>Hexapoda</taxon>
        <taxon>Insecta</taxon>
        <taxon>Pterygota</taxon>
        <taxon>Neoptera</taxon>
        <taxon>Endopterygota</taxon>
        <taxon>Coleoptera</taxon>
        <taxon>Polyphaga</taxon>
        <taxon>Cucujiformia</taxon>
        <taxon>Tenebrionidae</taxon>
        <taxon>Tenebrio</taxon>
    </lineage>
</organism>
<dbReference type="EMBL" id="JABDTM020026475">
    <property type="protein sequence ID" value="KAH0811892.1"/>
    <property type="molecule type" value="Genomic_DNA"/>
</dbReference>
<dbReference type="Proteomes" id="UP000719412">
    <property type="component" value="Unassembled WGS sequence"/>
</dbReference>
<feature type="region of interest" description="Disordered" evidence="6">
    <location>
        <begin position="1"/>
        <end position="24"/>
    </location>
</feature>
<evidence type="ECO:0000313" key="9">
    <source>
        <dbReference type="Proteomes" id="UP000719412"/>
    </source>
</evidence>
<dbReference type="AlphaFoldDB" id="A0A8J6HD57"/>
<proteinExistence type="predicted"/>
<dbReference type="PANTHER" id="PTHR15860:SF0">
    <property type="entry name" value="LP20373P"/>
    <property type="match status" value="1"/>
</dbReference>
<dbReference type="GO" id="GO:0016020">
    <property type="term" value="C:membrane"/>
    <property type="evidence" value="ECO:0007669"/>
    <property type="project" value="UniProtKB-SubCell"/>
</dbReference>
<gene>
    <name evidence="8" type="ORF">GEV33_010899</name>
</gene>
<reference evidence="8" key="2">
    <citation type="submission" date="2021-08" db="EMBL/GenBank/DDBJ databases">
        <authorList>
            <person name="Eriksson T."/>
        </authorList>
    </citation>
    <scope>NUCLEOTIDE SEQUENCE</scope>
    <source>
        <strain evidence="8">Stoneville</strain>
        <tissue evidence="8">Whole head</tissue>
    </source>
</reference>
<evidence type="ECO:0000256" key="4">
    <source>
        <dbReference type="ARBA" id="ARBA00022989"/>
    </source>
</evidence>
<sequence>MSHNENTHPRLPHSSTVPSFQRRTADSARQLRDNFNHVIREIQPLVETARTVNAGVQNAISMRNFLNRPQEQQNATNADNSFVIDLDVNQAVEPPNEPNPDPIRNNNNADDFNNVERAQTVVEAQQFLQVILKYVPFVLILLAKAVYDYHDSIFILIILFTTFAHTNTAVKKETTKRDRRSLGTLSIELLYIFACSIFVHYIFEDEVHNFNVVFHLVLIRTFTDPLTVGKLLWIVVITDFALKLVTVAVKILLTMLPEKIVPFQKRGKVYLFIEAISQMYRSIATIQPWLHYLLESYQGPEKIVAVFLSAFYMISKGTDLMSRMKLLKSSFFKLLQNVVDCRLLTEQGANPDCRGPLPYLPRRIRFARAVTMSPYIL</sequence>
<reference evidence="8" key="1">
    <citation type="journal article" date="2020" name="J Insects Food Feed">
        <title>The yellow mealworm (Tenebrio molitor) genome: a resource for the emerging insects as food and feed industry.</title>
        <authorList>
            <person name="Eriksson T."/>
            <person name="Andere A."/>
            <person name="Kelstrup H."/>
            <person name="Emery V."/>
            <person name="Picard C."/>
        </authorList>
    </citation>
    <scope>NUCLEOTIDE SEQUENCE</scope>
    <source>
        <strain evidence="8">Stoneville</strain>
        <tissue evidence="8">Whole head</tissue>
    </source>
</reference>
<feature type="transmembrane region" description="Helical" evidence="7">
    <location>
        <begin position="231"/>
        <end position="257"/>
    </location>
</feature>
<keyword evidence="2 7" id="KW-0812">Transmembrane</keyword>
<evidence type="ECO:0000256" key="3">
    <source>
        <dbReference type="ARBA" id="ARBA00022786"/>
    </source>
</evidence>
<evidence type="ECO:0008006" key="10">
    <source>
        <dbReference type="Google" id="ProtNLM"/>
    </source>
</evidence>
<protein>
    <recommendedName>
        <fullName evidence="10">RING finger and transmembrane domain-containing protein 2</fullName>
    </recommendedName>
</protein>
<name>A0A8J6HD57_TENMO</name>
<accession>A0A8J6HD57</accession>